<feature type="compositionally biased region" description="Pro residues" evidence="1">
    <location>
        <begin position="105"/>
        <end position="132"/>
    </location>
</feature>
<feature type="compositionally biased region" description="Low complexity" evidence="1">
    <location>
        <begin position="133"/>
        <end position="149"/>
    </location>
</feature>
<evidence type="ECO:0000313" key="2">
    <source>
        <dbReference type="EMBL" id="CAK0809651.1"/>
    </source>
</evidence>
<accession>A0ABN9QTQ9</accession>
<feature type="compositionally biased region" description="Low complexity" evidence="1">
    <location>
        <begin position="67"/>
        <end position="91"/>
    </location>
</feature>
<feature type="non-terminal residue" evidence="2">
    <location>
        <position position="188"/>
    </location>
</feature>
<reference evidence="2" key="1">
    <citation type="submission" date="2023-10" db="EMBL/GenBank/DDBJ databases">
        <authorList>
            <person name="Chen Y."/>
            <person name="Shah S."/>
            <person name="Dougan E. K."/>
            <person name="Thang M."/>
            <person name="Chan C."/>
        </authorList>
    </citation>
    <scope>NUCLEOTIDE SEQUENCE [LARGE SCALE GENOMIC DNA]</scope>
</reference>
<dbReference type="Proteomes" id="UP001189429">
    <property type="component" value="Unassembled WGS sequence"/>
</dbReference>
<proteinExistence type="predicted"/>
<keyword evidence="3" id="KW-1185">Reference proteome</keyword>
<dbReference type="EMBL" id="CAUYUJ010004452">
    <property type="protein sequence ID" value="CAK0809651.1"/>
    <property type="molecule type" value="Genomic_DNA"/>
</dbReference>
<evidence type="ECO:0000256" key="1">
    <source>
        <dbReference type="SAM" id="MobiDB-lite"/>
    </source>
</evidence>
<organism evidence="2 3">
    <name type="scientific">Prorocentrum cordatum</name>
    <dbReference type="NCBI Taxonomy" id="2364126"/>
    <lineage>
        <taxon>Eukaryota</taxon>
        <taxon>Sar</taxon>
        <taxon>Alveolata</taxon>
        <taxon>Dinophyceae</taxon>
        <taxon>Prorocentrales</taxon>
        <taxon>Prorocentraceae</taxon>
        <taxon>Prorocentrum</taxon>
    </lineage>
</organism>
<protein>
    <submittedName>
        <fullName evidence="2">Uncharacterized protein</fullName>
    </submittedName>
</protein>
<sequence length="188" mass="19627">VPPVPLPEQAHPRCHKVGVLSGFSFGAIGHPIYCAGPCKYLSMARGCKDGQACDRCHLCAWSGRQQGAPGLARPPGLEAPARGAALAAKPAKPGERMRSTRPWTSEPPRPPAPTVKPAPQPPEVCPPPPRAPQPAARCGPEPAGAAAEPCRAERAAEDGWRRCRWARSITPTAVPKLASISASPAAAR</sequence>
<feature type="non-terminal residue" evidence="2">
    <location>
        <position position="1"/>
    </location>
</feature>
<comment type="caution">
    <text evidence="2">The sequence shown here is derived from an EMBL/GenBank/DDBJ whole genome shotgun (WGS) entry which is preliminary data.</text>
</comment>
<gene>
    <name evidence="2" type="ORF">PCOR1329_LOCUS14858</name>
</gene>
<feature type="region of interest" description="Disordered" evidence="1">
    <location>
        <begin position="67"/>
        <end position="149"/>
    </location>
</feature>
<evidence type="ECO:0000313" key="3">
    <source>
        <dbReference type="Proteomes" id="UP001189429"/>
    </source>
</evidence>
<name>A0ABN9QTQ9_9DINO</name>